<evidence type="ECO:0000313" key="2">
    <source>
        <dbReference type="Proteomes" id="UP000018538"/>
    </source>
</evidence>
<evidence type="ECO:0000313" key="1">
    <source>
        <dbReference type="EMBL" id="ETB63205.1"/>
    </source>
</evidence>
<sequence length="225" mass="26332">MLLTFFEVCKRFKKVLDAFPDTLDSSGKYQFNDEDFLNKNCNNIDFSDSYCNIDFKSDFDKISAGCLYLLNEFFRDSSTFERVAKSNINIVDYILIWLSHMLNLTNSGEKNNITCFYIAYIFNCDKYTKEINELTDYKSYKDLLDKKNDVLNMNSKIVSKFYNAFKLLCEMYTEFDENTSNCTNCSGKADNFVKIHKELNDPNNSEYSTYCQALSILSNDKYNTK</sequence>
<dbReference type="Proteomes" id="UP000018538">
    <property type="component" value="Unassembled WGS sequence"/>
</dbReference>
<dbReference type="AlphaFoldDB" id="V7PVP3"/>
<organism evidence="1 2">
    <name type="scientific">Plasmodium yoelii 17X</name>
    <dbReference type="NCBI Taxonomy" id="1323249"/>
    <lineage>
        <taxon>Eukaryota</taxon>
        <taxon>Sar</taxon>
        <taxon>Alveolata</taxon>
        <taxon>Apicomplexa</taxon>
        <taxon>Aconoidasida</taxon>
        <taxon>Haemosporida</taxon>
        <taxon>Plasmodiidae</taxon>
        <taxon>Plasmodium</taxon>
        <taxon>Plasmodium (Vinckeia)</taxon>
    </lineage>
</organism>
<dbReference type="NCBIfam" id="TIGR01590">
    <property type="entry name" value="yir-bir-cir_Pla"/>
    <property type="match status" value="1"/>
</dbReference>
<protein>
    <recommendedName>
        <fullName evidence="3">YIR protein</fullName>
    </recommendedName>
</protein>
<evidence type="ECO:0008006" key="3">
    <source>
        <dbReference type="Google" id="ProtNLM"/>
    </source>
</evidence>
<dbReference type="EMBL" id="KI635725">
    <property type="protein sequence ID" value="ETB63205.1"/>
    <property type="molecule type" value="Genomic_DNA"/>
</dbReference>
<name>V7PVP3_PLAYE</name>
<gene>
    <name evidence="1" type="ORF">YYC_00253</name>
</gene>
<keyword evidence="2" id="KW-1185">Reference proteome</keyword>
<dbReference type="Pfam" id="PF06022">
    <property type="entry name" value="Cir_Bir_Yir"/>
    <property type="match status" value="1"/>
</dbReference>
<accession>V7PVP3</accession>
<proteinExistence type="predicted"/>
<reference evidence="1 2" key="1">
    <citation type="submission" date="2013-11" db="EMBL/GenBank/DDBJ databases">
        <title>The Genome Sequence of Plasmodium yoelii 17X.</title>
        <authorList>
            <consortium name="The Broad Institute Genomics Platform"/>
            <consortium name="The Broad Institute Genome Sequencing Center for Infectious Disease"/>
            <person name="Neafsey D."/>
            <person name="Adams J."/>
            <person name="Walker B."/>
            <person name="Young S.K."/>
            <person name="Zeng Q."/>
            <person name="Gargeya S."/>
            <person name="Fitzgerald M."/>
            <person name="Haas B."/>
            <person name="Abouelleil A."/>
            <person name="Alvarado L."/>
            <person name="Chapman S.B."/>
            <person name="Gainer-Dewar J."/>
            <person name="Goldberg J."/>
            <person name="Griggs A."/>
            <person name="Gujja S."/>
            <person name="Hansen M."/>
            <person name="Howarth C."/>
            <person name="Imamovic A."/>
            <person name="Ireland A."/>
            <person name="Larimer J."/>
            <person name="McCowan C."/>
            <person name="Murphy C."/>
            <person name="Pearson M."/>
            <person name="Poon T.W."/>
            <person name="Priest M."/>
            <person name="Roberts A."/>
            <person name="Saif S."/>
            <person name="Shea T."/>
            <person name="Sykes S."/>
            <person name="Wortman J."/>
            <person name="Nusbaum C."/>
            <person name="Birren B."/>
        </authorList>
    </citation>
    <scope>NUCLEOTIDE SEQUENCE [LARGE SCALE GENOMIC DNA]</scope>
    <source>
        <strain evidence="1 2">17X</strain>
    </source>
</reference>
<dbReference type="InterPro" id="IPR006477">
    <property type="entry name" value="Yir_bir_cir"/>
</dbReference>